<evidence type="ECO:0000256" key="3">
    <source>
        <dbReference type="ARBA" id="ARBA00014046"/>
    </source>
</evidence>
<comment type="similarity">
    <text evidence="10">Belongs to the DNA photolyase family.</text>
</comment>
<evidence type="ECO:0000313" key="12">
    <source>
        <dbReference type="EMBL" id="GGG41513.1"/>
    </source>
</evidence>
<dbReference type="GO" id="GO:0000719">
    <property type="term" value="P:photoreactive repair"/>
    <property type="evidence" value="ECO:0007669"/>
    <property type="project" value="UniProtKB-ARBA"/>
</dbReference>
<accession>A0A8J2ZDK9</accession>
<gene>
    <name evidence="12" type="ORF">GCM10010964_31300</name>
</gene>
<evidence type="ECO:0000256" key="1">
    <source>
        <dbReference type="ARBA" id="ARBA00001932"/>
    </source>
</evidence>
<dbReference type="Pfam" id="PF00875">
    <property type="entry name" value="DNA_photolyase"/>
    <property type="match status" value="1"/>
</dbReference>
<evidence type="ECO:0000313" key="13">
    <source>
        <dbReference type="Proteomes" id="UP000597507"/>
    </source>
</evidence>
<feature type="binding site" evidence="8">
    <location>
        <position position="231"/>
    </location>
    <ligand>
        <name>FAD</name>
        <dbReference type="ChEBI" id="CHEBI:57692"/>
    </ligand>
</feature>
<evidence type="ECO:0000256" key="5">
    <source>
        <dbReference type="ARBA" id="ARBA00022827"/>
    </source>
</evidence>
<keyword evidence="13" id="KW-1185">Reference proteome</keyword>
<dbReference type="PROSITE" id="PS51645">
    <property type="entry name" value="PHR_CRY_ALPHA_BETA"/>
    <property type="match status" value="1"/>
</dbReference>
<dbReference type="GO" id="GO:0071949">
    <property type="term" value="F:FAD binding"/>
    <property type="evidence" value="ECO:0007669"/>
    <property type="project" value="TreeGrafter"/>
</dbReference>
<evidence type="ECO:0000256" key="2">
    <source>
        <dbReference type="ARBA" id="ARBA00013149"/>
    </source>
</evidence>
<feature type="binding site" evidence="8">
    <location>
        <begin position="381"/>
        <end position="383"/>
    </location>
    <ligand>
        <name>FAD</name>
        <dbReference type="ChEBI" id="CHEBI:57692"/>
    </ligand>
</feature>
<dbReference type="Gene3D" id="3.40.50.620">
    <property type="entry name" value="HUPs"/>
    <property type="match status" value="1"/>
</dbReference>
<dbReference type="InterPro" id="IPR005101">
    <property type="entry name" value="Cryptochr/Photolyase_FAD-bd"/>
</dbReference>
<reference evidence="12 13" key="1">
    <citation type="journal article" date="2014" name="Int. J. Syst. Evol. Microbiol.">
        <title>Complete genome sequence of Corynebacterium casei LMG S-19264T (=DSM 44701T), isolated from a smear-ripened cheese.</title>
        <authorList>
            <consortium name="US DOE Joint Genome Institute (JGI-PGF)"/>
            <person name="Walter F."/>
            <person name="Albersmeier A."/>
            <person name="Kalinowski J."/>
            <person name="Ruckert C."/>
        </authorList>
    </citation>
    <scope>NUCLEOTIDE SEQUENCE [LARGE SCALE GENOMIC DNA]</scope>
    <source>
        <strain evidence="12 13">CGMCC 1.16330</strain>
    </source>
</reference>
<evidence type="ECO:0000256" key="8">
    <source>
        <dbReference type="PIRSR" id="PIRSR602081-1"/>
    </source>
</evidence>
<dbReference type="InterPro" id="IPR018394">
    <property type="entry name" value="DNA_photolyase_1_CS_C"/>
</dbReference>
<dbReference type="InterPro" id="IPR036155">
    <property type="entry name" value="Crypto/Photolyase_N_sf"/>
</dbReference>
<keyword evidence="4 8" id="KW-0285">Flavoprotein</keyword>
<dbReference type="PROSITE" id="PS00394">
    <property type="entry name" value="DNA_PHOTOLYASES_1_1"/>
    <property type="match status" value="1"/>
</dbReference>
<dbReference type="Pfam" id="PF03441">
    <property type="entry name" value="FAD_binding_7"/>
    <property type="match status" value="1"/>
</dbReference>
<dbReference type="AlphaFoldDB" id="A0A8J2ZDK9"/>
<dbReference type="EC" id="4.1.99.3" evidence="2"/>
<organism evidence="12 13">
    <name type="scientific">Caldovatus sediminis</name>
    <dbReference type="NCBI Taxonomy" id="2041189"/>
    <lineage>
        <taxon>Bacteria</taxon>
        <taxon>Pseudomonadati</taxon>
        <taxon>Pseudomonadota</taxon>
        <taxon>Alphaproteobacteria</taxon>
        <taxon>Acetobacterales</taxon>
        <taxon>Roseomonadaceae</taxon>
        <taxon>Caldovatus</taxon>
    </lineage>
</organism>
<dbReference type="InterPro" id="IPR036134">
    <property type="entry name" value="Crypto/Photolyase_FAD-like_sf"/>
</dbReference>
<dbReference type="InterPro" id="IPR002081">
    <property type="entry name" value="Cryptochrome/DNA_photolyase_1"/>
</dbReference>
<dbReference type="GO" id="GO:0009416">
    <property type="term" value="P:response to light stimulus"/>
    <property type="evidence" value="ECO:0007669"/>
    <property type="project" value="TreeGrafter"/>
</dbReference>
<keyword evidence="5 8" id="KW-0274">FAD</keyword>
<feature type="domain" description="Photolyase/cryptochrome alpha/beta" evidence="11">
    <location>
        <begin position="8"/>
        <end position="135"/>
    </location>
</feature>
<evidence type="ECO:0000256" key="9">
    <source>
        <dbReference type="PIRSR" id="PIRSR602081-2"/>
    </source>
</evidence>
<comment type="caution">
    <text evidence="12">The sequence shown here is derived from an EMBL/GenBank/DDBJ whole genome shotgun (WGS) entry which is preliminary data.</text>
</comment>
<evidence type="ECO:0000256" key="10">
    <source>
        <dbReference type="RuleBase" id="RU004182"/>
    </source>
</evidence>
<dbReference type="RefSeq" id="WP_188901880.1">
    <property type="nucleotide sequence ID" value="NZ_BMKS01000010.1"/>
</dbReference>
<feature type="binding site" evidence="8">
    <location>
        <begin position="244"/>
        <end position="248"/>
    </location>
    <ligand>
        <name>FAD</name>
        <dbReference type="ChEBI" id="CHEBI:57692"/>
    </ligand>
</feature>
<sequence length="491" mass="54101">MPRRTAPPPVLVWFRQDLRLADNPALAAAGDRPVLPVYVLDEAAAGRWAPGGAARWWLHHSLAALAAALQAKGAGLHLARGRAEAVLPSLARAVGADEVHANRLCEPWARAQERRVAAALAEAGARLRLHGSPLLHDPADLRAGSGRPYEAFTPFARALRSRLEHLAPPLPAPGRLVPVPGAPEGETVAGWRLAPGAPDWAAEFATLWRPGEAGAEARLARFLAADRLRAYAAARDRPGEADGTSGLSPHLHWGEISPRRVWHAVRDAAASGDRAGSAEPFLRELLWREFCHHLLWHRPEMPERALRPAFDGFPWAPDARLLRAWQRGRTGFPIVDAGMRQLWRLGWMHNRVRMIAGSVLVKHLLQPWQDGAAWFWDTLVDADLASNSANWQWVAGSGTDAAPWFRIFHPVLQGERFDPEGRYVRRFVPELARLPDRWLHRPWQAPEPVLRAAGVVLGRDYPRPLADPAEGRARALAAFAAMRRRAGAAPA</sequence>
<feature type="site" description="Electron transfer via tryptophanyl radical" evidence="9">
    <location>
        <position position="391"/>
    </location>
</feature>
<comment type="cofactor">
    <cofactor evidence="1">
        <name>(6R)-5,10-methylene-5,6,7,8-tetrahydrofolate</name>
        <dbReference type="ChEBI" id="CHEBI:15636"/>
    </cofactor>
</comment>
<comment type="cofactor">
    <cofactor evidence="8">
        <name>FAD</name>
        <dbReference type="ChEBI" id="CHEBI:57692"/>
    </cofactor>
    <text evidence="8">Binds 1 FAD per subunit.</text>
</comment>
<feature type="site" description="Electron transfer via tryptophanyl radical" evidence="9">
    <location>
        <position position="315"/>
    </location>
</feature>
<name>A0A8J2ZDK9_9PROT</name>
<dbReference type="FunFam" id="1.10.579.10:FF:000003">
    <property type="entry name" value="Deoxyribodipyrimidine photo-lyase"/>
    <property type="match status" value="1"/>
</dbReference>
<dbReference type="Gene3D" id="1.25.40.80">
    <property type="match status" value="1"/>
</dbReference>
<dbReference type="PANTHER" id="PTHR11455:SF9">
    <property type="entry name" value="CRYPTOCHROME CIRCADIAN CLOCK 5 ISOFORM X1"/>
    <property type="match status" value="1"/>
</dbReference>
<dbReference type="InterPro" id="IPR006050">
    <property type="entry name" value="DNA_photolyase_N"/>
</dbReference>
<feature type="binding site" evidence="8">
    <location>
        <position position="281"/>
    </location>
    <ligand>
        <name>FAD</name>
        <dbReference type="ChEBI" id="CHEBI:57692"/>
    </ligand>
</feature>
<dbReference type="EMBL" id="BMKS01000010">
    <property type="protein sequence ID" value="GGG41513.1"/>
    <property type="molecule type" value="Genomic_DNA"/>
</dbReference>
<dbReference type="Proteomes" id="UP000597507">
    <property type="component" value="Unassembled WGS sequence"/>
</dbReference>
<dbReference type="PANTHER" id="PTHR11455">
    <property type="entry name" value="CRYPTOCHROME"/>
    <property type="match status" value="1"/>
</dbReference>
<dbReference type="GO" id="GO:0003904">
    <property type="term" value="F:deoxyribodipyrimidine photo-lyase activity"/>
    <property type="evidence" value="ECO:0007669"/>
    <property type="project" value="UniProtKB-EC"/>
</dbReference>
<evidence type="ECO:0000256" key="6">
    <source>
        <dbReference type="ARBA" id="ARBA00022991"/>
    </source>
</evidence>
<evidence type="ECO:0000256" key="7">
    <source>
        <dbReference type="ARBA" id="ARBA00033999"/>
    </source>
</evidence>
<protein>
    <recommendedName>
        <fullName evidence="3">Deoxyribodipyrimidine photo-lyase</fullName>
        <ecNumber evidence="2">4.1.99.3</ecNumber>
    </recommendedName>
</protein>
<comment type="catalytic activity">
    <reaction evidence="7">
        <text>cyclobutadipyrimidine (in DNA) = 2 pyrimidine residues (in DNA).</text>
        <dbReference type="EC" id="4.1.99.3"/>
    </reaction>
</comment>
<dbReference type="Gene3D" id="1.10.579.10">
    <property type="entry name" value="DNA Cyclobutane Dipyrimidine Photolyase, subunit A, domain 3"/>
    <property type="match status" value="1"/>
</dbReference>
<evidence type="ECO:0000256" key="4">
    <source>
        <dbReference type="ARBA" id="ARBA00022630"/>
    </source>
</evidence>
<dbReference type="InterPro" id="IPR014729">
    <property type="entry name" value="Rossmann-like_a/b/a_fold"/>
</dbReference>
<proteinExistence type="inferred from homology"/>
<feature type="site" description="Electron transfer via tryptophanyl radical" evidence="9">
    <location>
        <position position="368"/>
    </location>
</feature>
<dbReference type="SUPFAM" id="SSF48173">
    <property type="entry name" value="Cryptochrome/photolyase FAD-binding domain"/>
    <property type="match status" value="1"/>
</dbReference>
<dbReference type="PRINTS" id="PR00147">
    <property type="entry name" value="DNAPHOTLYASE"/>
</dbReference>
<keyword evidence="6 10" id="KW-0157">Chromophore</keyword>
<evidence type="ECO:0000259" key="11">
    <source>
        <dbReference type="PROSITE" id="PS51645"/>
    </source>
</evidence>
<dbReference type="GO" id="GO:0003677">
    <property type="term" value="F:DNA binding"/>
    <property type="evidence" value="ECO:0007669"/>
    <property type="project" value="TreeGrafter"/>
</dbReference>
<dbReference type="SUPFAM" id="SSF52425">
    <property type="entry name" value="Cryptochrome/photolyase, N-terminal domain"/>
    <property type="match status" value="1"/>
</dbReference>